<keyword evidence="2 4" id="KW-0548">Nucleotidyltransferase</keyword>
<dbReference type="NCBIfam" id="TIGR00125">
    <property type="entry name" value="cyt_tran_rel"/>
    <property type="match status" value="1"/>
</dbReference>
<reference evidence="4 5" key="1">
    <citation type="submission" date="2020-07" db="EMBL/GenBank/DDBJ databases">
        <authorList>
            <person name="Feng X."/>
        </authorList>
    </citation>
    <scope>NUCLEOTIDE SEQUENCE [LARGE SCALE GENOMIC DNA]</scope>
    <source>
        <strain evidence="4 5">JCM31066</strain>
    </source>
</reference>
<keyword evidence="5" id="KW-1185">Reference proteome</keyword>
<keyword evidence="1 4" id="KW-0808">Transferase</keyword>
<dbReference type="InterPro" id="IPR014729">
    <property type="entry name" value="Rossmann-like_a/b/a_fold"/>
</dbReference>
<dbReference type="SUPFAM" id="SSF52374">
    <property type="entry name" value="Nucleotidylyl transferase"/>
    <property type="match status" value="1"/>
</dbReference>
<dbReference type="PANTHER" id="PTHR43793">
    <property type="entry name" value="FAD SYNTHASE"/>
    <property type="match status" value="1"/>
</dbReference>
<sequence length="168" mass="18512">MALPLDIPKLLSLDEAARRREAARQAGEKVVLTNGCFDLLHTGHLYFLKEAAKQGDRLYVALNGDASVQALKGPTRPVQSEQERAYLMGSLPFIDTLVIFHTPRLTREIEALRPDLYVKAGDYNLGSLNPEEHAALDACGAEIRFLPFLQGYSTTSLIAKIRAAADTF</sequence>
<gene>
    <name evidence="4" type="ORF">H5P28_18820</name>
</gene>
<feature type="domain" description="Cytidyltransferase-like" evidence="3">
    <location>
        <begin position="32"/>
        <end position="122"/>
    </location>
</feature>
<organism evidence="4 5">
    <name type="scientific">Ruficoccus amylovorans</name>
    <dbReference type="NCBI Taxonomy" id="1804625"/>
    <lineage>
        <taxon>Bacteria</taxon>
        <taxon>Pseudomonadati</taxon>
        <taxon>Verrucomicrobiota</taxon>
        <taxon>Opitutia</taxon>
        <taxon>Puniceicoccales</taxon>
        <taxon>Cerasicoccaceae</taxon>
        <taxon>Ruficoccus</taxon>
    </lineage>
</organism>
<comment type="caution">
    <text evidence="4">The sequence shown here is derived from an EMBL/GenBank/DDBJ whole genome shotgun (WGS) entry which is preliminary data.</text>
</comment>
<evidence type="ECO:0000313" key="4">
    <source>
        <dbReference type="EMBL" id="MBC2596325.1"/>
    </source>
</evidence>
<dbReference type="RefSeq" id="WP_185677239.1">
    <property type="nucleotide sequence ID" value="NZ_JACHVB010000064.1"/>
</dbReference>
<accession>A0A842HHU0</accession>
<dbReference type="Pfam" id="PF01467">
    <property type="entry name" value="CTP_transf_like"/>
    <property type="match status" value="1"/>
</dbReference>
<name>A0A842HHU0_9BACT</name>
<proteinExistence type="predicted"/>
<dbReference type="InterPro" id="IPR050385">
    <property type="entry name" value="Archaeal_FAD_synthase"/>
</dbReference>
<dbReference type="GO" id="GO:0016779">
    <property type="term" value="F:nucleotidyltransferase activity"/>
    <property type="evidence" value="ECO:0007669"/>
    <property type="project" value="UniProtKB-KW"/>
</dbReference>
<evidence type="ECO:0000313" key="5">
    <source>
        <dbReference type="Proteomes" id="UP000546464"/>
    </source>
</evidence>
<evidence type="ECO:0000256" key="2">
    <source>
        <dbReference type="ARBA" id="ARBA00022695"/>
    </source>
</evidence>
<dbReference type="Gene3D" id="3.40.50.620">
    <property type="entry name" value="HUPs"/>
    <property type="match status" value="1"/>
</dbReference>
<dbReference type="Proteomes" id="UP000546464">
    <property type="component" value="Unassembled WGS sequence"/>
</dbReference>
<protein>
    <submittedName>
        <fullName evidence="4">Adenylyltransferase/cytidyltransferase family protein</fullName>
    </submittedName>
</protein>
<evidence type="ECO:0000256" key="1">
    <source>
        <dbReference type="ARBA" id="ARBA00022679"/>
    </source>
</evidence>
<dbReference type="PANTHER" id="PTHR43793:SF2">
    <property type="entry name" value="BIFUNCTIONAL PROTEIN HLDE"/>
    <property type="match status" value="1"/>
</dbReference>
<dbReference type="InterPro" id="IPR004821">
    <property type="entry name" value="Cyt_trans-like"/>
</dbReference>
<dbReference type="EMBL" id="JACHVB010000064">
    <property type="protein sequence ID" value="MBC2596325.1"/>
    <property type="molecule type" value="Genomic_DNA"/>
</dbReference>
<evidence type="ECO:0000259" key="3">
    <source>
        <dbReference type="Pfam" id="PF01467"/>
    </source>
</evidence>
<dbReference type="AlphaFoldDB" id="A0A842HHU0"/>